<dbReference type="AlphaFoldDB" id="A0A6C7E980"/>
<dbReference type="KEGG" id="aym:YM304_02920"/>
<keyword evidence="4" id="KW-1185">Reference proteome</keyword>
<evidence type="ECO:0000259" key="2">
    <source>
        <dbReference type="Pfam" id="PF01243"/>
    </source>
</evidence>
<dbReference type="GO" id="GO:0005829">
    <property type="term" value="C:cytosol"/>
    <property type="evidence" value="ECO:0007669"/>
    <property type="project" value="TreeGrafter"/>
</dbReference>
<accession>A0A6C7E980</accession>
<dbReference type="GO" id="GO:0016627">
    <property type="term" value="F:oxidoreductase activity, acting on the CH-CH group of donors"/>
    <property type="evidence" value="ECO:0007669"/>
    <property type="project" value="TreeGrafter"/>
</dbReference>
<dbReference type="NCBIfam" id="TIGR03618">
    <property type="entry name" value="Rv1155_F420"/>
    <property type="match status" value="1"/>
</dbReference>
<name>A0A6C7E980_ILUCY</name>
<dbReference type="InterPro" id="IPR019920">
    <property type="entry name" value="F420-binding_dom_put"/>
</dbReference>
<dbReference type="PANTHER" id="PTHR35176">
    <property type="entry name" value="HEME OXYGENASE HI_0854-RELATED"/>
    <property type="match status" value="1"/>
</dbReference>
<organism evidence="3 4">
    <name type="scientific">Ilumatobacter coccineus (strain NBRC 103263 / KCTC 29153 / YM16-304)</name>
    <dbReference type="NCBI Taxonomy" id="1313172"/>
    <lineage>
        <taxon>Bacteria</taxon>
        <taxon>Bacillati</taxon>
        <taxon>Actinomycetota</taxon>
        <taxon>Acidimicrobiia</taxon>
        <taxon>Acidimicrobiales</taxon>
        <taxon>Ilumatobacteraceae</taxon>
        <taxon>Ilumatobacter</taxon>
    </lineage>
</organism>
<protein>
    <recommendedName>
        <fullName evidence="2">Pyridoxamine 5'-phosphate oxidase N-terminal domain-containing protein</fullName>
    </recommendedName>
</protein>
<dbReference type="PANTHER" id="PTHR35176:SF2">
    <property type="entry name" value="F420H(2)-DEPENDENT REDUCTASE RV1155"/>
    <property type="match status" value="1"/>
</dbReference>
<dbReference type="SUPFAM" id="SSF50475">
    <property type="entry name" value="FMN-binding split barrel"/>
    <property type="match status" value="1"/>
</dbReference>
<reference evidence="3 4" key="1">
    <citation type="journal article" date="2013" name="Int. J. Syst. Evol. Microbiol.">
        <title>Ilumatobacter nonamiense sp. nov. and Ilumatobacter coccineum sp. nov., isolated from seashore sand.</title>
        <authorList>
            <person name="Matsumoto A."/>
            <person name="Kasai H."/>
            <person name="Matsuo Y."/>
            <person name="Shizuri Y."/>
            <person name="Ichikawa N."/>
            <person name="Fujita N."/>
            <person name="Omura S."/>
            <person name="Takahashi Y."/>
        </authorList>
    </citation>
    <scope>NUCLEOTIDE SEQUENCE [LARGE SCALE GENOMIC DNA]</scope>
    <source>
        <strain evidence="4">NBRC 103263 / KCTC 29153 / YM16-304</strain>
    </source>
</reference>
<dbReference type="InterPro" id="IPR052019">
    <property type="entry name" value="F420H2_bilvrd_red/Heme_oxyg"/>
</dbReference>
<dbReference type="EMBL" id="AP012057">
    <property type="protein sequence ID" value="BAN00606.1"/>
    <property type="molecule type" value="Genomic_DNA"/>
</dbReference>
<dbReference type="Gene3D" id="2.30.110.10">
    <property type="entry name" value="Electron Transport, Fmn-binding Protein, Chain A"/>
    <property type="match status" value="1"/>
</dbReference>
<evidence type="ECO:0000313" key="3">
    <source>
        <dbReference type="EMBL" id="BAN00606.1"/>
    </source>
</evidence>
<evidence type="ECO:0000256" key="1">
    <source>
        <dbReference type="ARBA" id="ARBA00023002"/>
    </source>
</evidence>
<proteinExistence type="predicted"/>
<keyword evidence="1" id="KW-0560">Oxidoreductase</keyword>
<dbReference type="InterPro" id="IPR011576">
    <property type="entry name" value="Pyridox_Oxase_N"/>
</dbReference>
<dbReference type="GO" id="GO:0070967">
    <property type="term" value="F:coenzyme F420 binding"/>
    <property type="evidence" value="ECO:0007669"/>
    <property type="project" value="TreeGrafter"/>
</dbReference>
<gene>
    <name evidence="3" type="ORF">YM304_02920</name>
</gene>
<dbReference type="Proteomes" id="UP000011863">
    <property type="component" value="Chromosome"/>
</dbReference>
<sequence>MDDDERYFMNDSSIKKIPADDRRANYRASEIDVDRAELAQHLAGRHQWVLATTRRDGRPQMSLVTGGMIADGRLAISTYPERVKAKNVRRNSAVSVAVMGEQFNDAWIQIDGDGEVIDLPDADDAFVEYYRSISGEHPDWDEYRQAMADQGKCMIVITPTRWSPLSKGGFPPSLFDD</sequence>
<evidence type="ECO:0000313" key="4">
    <source>
        <dbReference type="Proteomes" id="UP000011863"/>
    </source>
</evidence>
<feature type="domain" description="Pyridoxamine 5'-phosphate oxidase N-terminal" evidence="2">
    <location>
        <begin position="37"/>
        <end position="163"/>
    </location>
</feature>
<dbReference type="InterPro" id="IPR012349">
    <property type="entry name" value="Split_barrel_FMN-bd"/>
</dbReference>
<dbReference type="Pfam" id="PF01243">
    <property type="entry name" value="PNPOx_N"/>
    <property type="match status" value="1"/>
</dbReference>